<evidence type="ECO:0000256" key="2">
    <source>
        <dbReference type="SAM" id="Phobius"/>
    </source>
</evidence>
<evidence type="ECO:0000313" key="3">
    <source>
        <dbReference type="EMBL" id="KAF7366892.1"/>
    </source>
</evidence>
<dbReference type="Proteomes" id="UP000623467">
    <property type="component" value="Unassembled WGS sequence"/>
</dbReference>
<evidence type="ECO:0000256" key="1">
    <source>
        <dbReference type="SAM" id="MobiDB-lite"/>
    </source>
</evidence>
<gene>
    <name evidence="3" type="ORF">MSAN_00947900</name>
</gene>
<dbReference type="OrthoDB" id="10039566at2759"/>
<name>A0A8H6YXS0_9AGAR</name>
<evidence type="ECO:0000313" key="4">
    <source>
        <dbReference type="Proteomes" id="UP000623467"/>
    </source>
</evidence>
<feature type="compositionally biased region" description="Low complexity" evidence="1">
    <location>
        <begin position="29"/>
        <end position="42"/>
    </location>
</feature>
<comment type="caution">
    <text evidence="3">The sequence shown here is derived from an EMBL/GenBank/DDBJ whole genome shotgun (WGS) entry which is preliminary data.</text>
</comment>
<keyword evidence="2" id="KW-1133">Transmembrane helix</keyword>
<accession>A0A8H6YXS0</accession>
<feature type="transmembrane region" description="Helical" evidence="2">
    <location>
        <begin position="57"/>
        <end position="83"/>
    </location>
</feature>
<evidence type="ECO:0008006" key="5">
    <source>
        <dbReference type="Google" id="ProtNLM"/>
    </source>
</evidence>
<sequence length="644" mass="68694">MNSTEHDEDVSPQTVDKGKRRAEDPTERTPLLGSGSSSSTLDDPPPNLARRRLFSKLITVFLSTLVISILICVALALLAWSYASPASHVSPDDILKEGLVFEGPDRVDVLNISWSGGLWVNVEARVGFDAGSVIGVNSSPDDGDGLFKDIWKSIGRWGIRRLDRVSVNMSTISLTAGSVVLATVEPTPVEVPLTADPPSDSTWLTHISTPLLIRPTSNISALAHFVREAWRDGSAAVRADVGSVEVRGGALGEESWRSIIHSALSNVQTALRIKIPPIPGIPHTSPVPSLSELVTLQSFNVYSASESLNLAACATIPNPAPPSFDLTSPSLPFVISFPTPAGDAVSIASVSTAPFTLTHPNITLSISGSVLPLPGSSPNSSSPSDILSAFLTRYLSGESNPILVSTPHIPGLTVDLTFPAPSPRPRILRNVTIHDMAIRPRGSTFTASGTVYARVVLPHGMDVGLHVARVLPDVLVFDGEVPDDAVFLPTPVSYRDRTGDPPPPPFPDPLPKGAFGHIRPEDWLISQTKIVDAPLEVLPGRQKEFRNFVSKVIFGSEPAVAGILGFGSVAVDIFGLPLPGGGGEMELHGLPFRGRVLVGKKGLLGFQGAVKHTETELKRLMERFLRRGRGRKGGVVADDRCSRR</sequence>
<reference evidence="3" key="1">
    <citation type="submission" date="2020-05" db="EMBL/GenBank/DDBJ databases">
        <title>Mycena genomes resolve the evolution of fungal bioluminescence.</title>
        <authorList>
            <person name="Tsai I.J."/>
        </authorList>
    </citation>
    <scope>NUCLEOTIDE SEQUENCE</scope>
    <source>
        <strain evidence="3">160909Yilan</strain>
    </source>
</reference>
<dbReference type="AlphaFoldDB" id="A0A8H6YXS0"/>
<feature type="region of interest" description="Disordered" evidence="1">
    <location>
        <begin position="1"/>
        <end position="45"/>
    </location>
</feature>
<organism evidence="3 4">
    <name type="scientific">Mycena sanguinolenta</name>
    <dbReference type="NCBI Taxonomy" id="230812"/>
    <lineage>
        <taxon>Eukaryota</taxon>
        <taxon>Fungi</taxon>
        <taxon>Dikarya</taxon>
        <taxon>Basidiomycota</taxon>
        <taxon>Agaricomycotina</taxon>
        <taxon>Agaricomycetes</taxon>
        <taxon>Agaricomycetidae</taxon>
        <taxon>Agaricales</taxon>
        <taxon>Marasmiineae</taxon>
        <taxon>Mycenaceae</taxon>
        <taxon>Mycena</taxon>
    </lineage>
</organism>
<dbReference type="EMBL" id="JACAZH010000006">
    <property type="protein sequence ID" value="KAF7366892.1"/>
    <property type="molecule type" value="Genomic_DNA"/>
</dbReference>
<keyword evidence="2" id="KW-0472">Membrane</keyword>
<proteinExistence type="predicted"/>
<protein>
    <recommendedName>
        <fullName evidence="5">Pre-rRNA processing protein</fullName>
    </recommendedName>
</protein>
<keyword evidence="4" id="KW-1185">Reference proteome</keyword>
<feature type="compositionally biased region" description="Acidic residues" evidence="1">
    <location>
        <begin position="1"/>
        <end position="10"/>
    </location>
</feature>
<keyword evidence="2" id="KW-0812">Transmembrane</keyword>